<feature type="region of interest" description="Disordered" evidence="1">
    <location>
        <begin position="1"/>
        <end position="25"/>
    </location>
</feature>
<accession>A0A3D9XNE3</accession>
<dbReference type="Proteomes" id="UP000256941">
    <property type="component" value="Unassembled WGS sequence"/>
</dbReference>
<evidence type="ECO:0000256" key="1">
    <source>
        <dbReference type="SAM" id="MobiDB-lite"/>
    </source>
</evidence>
<sequence>MQSRTVSSRIGPISSHRHPRPHRDLPAFEELNASGLKGLADSFLVLQVQGFCAATLEGAQRVM</sequence>
<dbReference type="EMBL" id="QTUJ01000002">
    <property type="protein sequence ID" value="REF69682.1"/>
    <property type="molecule type" value="Genomic_DNA"/>
</dbReference>
<comment type="caution">
    <text evidence="2">The sequence shown here is derived from an EMBL/GenBank/DDBJ whole genome shotgun (WGS) entry which is preliminary data.</text>
</comment>
<organism evidence="2 3">
    <name type="scientific">Paracoccus versutus</name>
    <name type="common">Thiobacillus versutus</name>
    <dbReference type="NCBI Taxonomy" id="34007"/>
    <lineage>
        <taxon>Bacteria</taxon>
        <taxon>Pseudomonadati</taxon>
        <taxon>Pseudomonadota</taxon>
        <taxon>Alphaproteobacteria</taxon>
        <taxon>Rhodobacterales</taxon>
        <taxon>Paracoccaceae</taxon>
        <taxon>Paracoccus</taxon>
    </lineage>
</organism>
<evidence type="ECO:0000313" key="3">
    <source>
        <dbReference type="Proteomes" id="UP000256941"/>
    </source>
</evidence>
<gene>
    <name evidence="2" type="ORF">BDD41_2393</name>
</gene>
<proteinExistence type="predicted"/>
<protein>
    <submittedName>
        <fullName evidence="2">Uncharacterized protein</fullName>
    </submittedName>
</protein>
<name>A0A3D9XNE3_PARVE</name>
<reference evidence="2 3" key="1">
    <citation type="submission" date="2018-08" db="EMBL/GenBank/DDBJ databases">
        <title>Genomic Encyclopedia of Archaeal and Bacterial Type Strains, Phase II (KMG-II): from individual species to whole genera.</title>
        <authorList>
            <person name="Goeker M."/>
        </authorList>
    </citation>
    <scope>NUCLEOTIDE SEQUENCE [LARGE SCALE GENOMIC DNA]</scope>
    <source>
        <strain evidence="2 3">DSM 17099</strain>
    </source>
</reference>
<dbReference type="AlphaFoldDB" id="A0A3D9XNE3"/>
<evidence type="ECO:0000313" key="2">
    <source>
        <dbReference type="EMBL" id="REF69682.1"/>
    </source>
</evidence>